<evidence type="ECO:0000313" key="1">
    <source>
        <dbReference type="EMBL" id="OMO53374.1"/>
    </source>
</evidence>
<dbReference type="Proteomes" id="UP000188268">
    <property type="component" value="Unassembled WGS sequence"/>
</dbReference>
<sequence length="44" mass="4953">LRVFASEIYSRYDFPPGFVFGASTSAYQMEEDLSIPRACNTTTI</sequence>
<feature type="non-terminal residue" evidence="1">
    <location>
        <position position="1"/>
    </location>
</feature>
<comment type="caution">
    <text evidence="1">The sequence shown here is derived from an EMBL/GenBank/DDBJ whole genome shotgun (WGS) entry which is preliminary data.</text>
</comment>
<accession>A0A1R3G5L8</accession>
<dbReference type="EMBL" id="AWWV01015191">
    <property type="protein sequence ID" value="OMO53374.1"/>
    <property type="molecule type" value="Genomic_DNA"/>
</dbReference>
<reference evidence="1 2" key="1">
    <citation type="submission" date="2013-09" db="EMBL/GenBank/DDBJ databases">
        <title>Corchorus capsularis genome sequencing.</title>
        <authorList>
            <person name="Alam M."/>
            <person name="Haque M.S."/>
            <person name="Islam M.S."/>
            <person name="Emdad E.M."/>
            <person name="Islam M.M."/>
            <person name="Ahmed B."/>
            <person name="Halim A."/>
            <person name="Hossen Q.M.M."/>
            <person name="Hossain M.Z."/>
            <person name="Ahmed R."/>
            <person name="Khan M.M."/>
            <person name="Islam R."/>
            <person name="Rashid M.M."/>
            <person name="Khan S.A."/>
            <person name="Rahman M.S."/>
            <person name="Alam M."/>
        </authorList>
    </citation>
    <scope>NUCLEOTIDE SEQUENCE [LARGE SCALE GENOMIC DNA]</scope>
    <source>
        <strain evidence="2">cv. CVL-1</strain>
        <tissue evidence="1">Whole seedling</tissue>
    </source>
</reference>
<dbReference type="OrthoDB" id="65569at2759"/>
<evidence type="ECO:0000313" key="2">
    <source>
        <dbReference type="Proteomes" id="UP000188268"/>
    </source>
</evidence>
<dbReference type="Gramene" id="OMO53374">
    <property type="protein sequence ID" value="OMO53374"/>
    <property type="gene ID" value="CCACVL1_28682"/>
</dbReference>
<dbReference type="SUPFAM" id="SSF51445">
    <property type="entry name" value="(Trans)glycosidases"/>
    <property type="match status" value="1"/>
</dbReference>
<dbReference type="AlphaFoldDB" id="A0A1R3G5L8"/>
<dbReference type="InterPro" id="IPR017853">
    <property type="entry name" value="GH"/>
</dbReference>
<proteinExistence type="predicted"/>
<organism evidence="1 2">
    <name type="scientific">Corchorus capsularis</name>
    <name type="common">Jute</name>
    <dbReference type="NCBI Taxonomy" id="210143"/>
    <lineage>
        <taxon>Eukaryota</taxon>
        <taxon>Viridiplantae</taxon>
        <taxon>Streptophyta</taxon>
        <taxon>Embryophyta</taxon>
        <taxon>Tracheophyta</taxon>
        <taxon>Spermatophyta</taxon>
        <taxon>Magnoliopsida</taxon>
        <taxon>eudicotyledons</taxon>
        <taxon>Gunneridae</taxon>
        <taxon>Pentapetalae</taxon>
        <taxon>rosids</taxon>
        <taxon>malvids</taxon>
        <taxon>Malvales</taxon>
        <taxon>Malvaceae</taxon>
        <taxon>Grewioideae</taxon>
        <taxon>Apeibeae</taxon>
        <taxon>Corchorus</taxon>
    </lineage>
</organism>
<evidence type="ECO:0008006" key="3">
    <source>
        <dbReference type="Google" id="ProtNLM"/>
    </source>
</evidence>
<gene>
    <name evidence="1" type="ORF">CCACVL1_28682</name>
</gene>
<name>A0A1R3G5L8_COCAP</name>
<keyword evidence="2" id="KW-1185">Reference proteome</keyword>
<dbReference type="Gene3D" id="3.20.20.80">
    <property type="entry name" value="Glycosidases"/>
    <property type="match status" value="1"/>
</dbReference>
<protein>
    <recommendedName>
        <fullName evidence="3">Glycoside hydrolase, family 1</fullName>
    </recommendedName>
</protein>